<evidence type="ECO:0000256" key="3">
    <source>
        <dbReference type="ARBA" id="ARBA00023237"/>
    </source>
</evidence>
<evidence type="ECO:0000256" key="5">
    <source>
        <dbReference type="SAM" id="SignalP"/>
    </source>
</evidence>
<evidence type="ECO:0000256" key="1">
    <source>
        <dbReference type="ARBA" id="ARBA00004442"/>
    </source>
</evidence>
<dbReference type="Proteomes" id="UP000198788">
    <property type="component" value="Unassembled WGS sequence"/>
</dbReference>
<dbReference type="SUPFAM" id="SSF56935">
    <property type="entry name" value="Porins"/>
    <property type="match status" value="1"/>
</dbReference>
<reference evidence="9" key="1">
    <citation type="submission" date="2016-10" db="EMBL/GenBank/DDBJ databases">
        <authorList>
            <person name="Varghese N."/>
            <person name="Submissions S."/>
        </authorList>
    </citation>
    <scope>NUCLEOTIDE SEQUENCE [LARGE SCALE GENOMIC DNA]</scope>
    <source>
        <strain evidence="9">CGMCC 1.10683</strain>
    </source>
</reference>
<keyword evidence="3" id="KW-0998">Cell outer membrane</keyword>
<name>A0A1I6T1Z5_9CAUL</name>
<feature type="domain" description="TonB-dependent receptor plug" evidence="7">
    <location>
        <begin position="62"/>
        <end position="168"/>
    </location>
</feature>
<dbReference type="STRING" id="871741.SAMN05192570_2863"/>
<organism evidence="8 9">
    <name type="scientific">Brevundimonas viscosa</name>
    <dbReference type="NCBI Taxonomy" id="871741"/>
    <lineage>
        <taxon>Bacteria</taxon>
        <taxon>Pseudomonadati</taxon>
        <taxon>Pseudomonadota</taxon>
        <taxon>Alphaproteobacteria</taxon>
        <taxon>Caulobacterales</taxon>
        <taxon>Caulobacteraceae</taxon>
        <taxon>Brevundimonas</taxon>
    </lineage>
</organism>
<dbReference type="GO" id="GO:0009279">
    <property type="term" value="C:cell outer membrane"/>
    <property type="evidence" value="ECO:0007669"/>
    <property type="project" value="UniProtKB-SubCell"/>
</dbReference>
<dbReference type="RefSeq" id="WP_092312259.1">
    <property type="nucleotide sequence ID" value="NZ_FOZV01000007.1"/>
</dbReference>
<dbReference type="Pfam" id="PF00593">
    <property type="entry name" value="TonB_dep_Rec_b-barrel"/>
    <property type="match status" value="1"/>
</dbReference>
<dbReference type="Gene3D" id="2.170.130.10">
    <property type="entry name" value="TonB-dependent receptor, plug domain"/>
    <property type="match status" value="1"/>
</dbReference>
<dbReference type="PANTHER" id="PTHR47234:SF2">
    <property type="entry name" value="TONB-DEPENDENT RECEPTOR"/>
    <property type="match status" value="1"/>
</dbReference>
<dbReference type="InterPro" id="IPR012910">
    <property type="entry name" value="Plug_dom"/>
</dbReference>
<keyword evidence="4" id="KW-0798">TonB box</keyword>
<evidence type="ECO:0000313" key="9">
    <source>
        <dbReference type="Proteomes" id="UP000198788"/>
    </source>
</evidence>
<feature type="chain" id="PRO_5011762823" evidence="5">
    <location>
        <begin position="29"/>
        <end position="1022"/>
    </location>
</feature>
<proteinExistence type="inferred from homology"/>
<dbReference type="EMBL" id="FOZV01000007">
    <property type="protein sequence ID" value="SFS83007.1"/>
    <property type="molecule type" value="Genomic_DNA"/>
</dbReference>
<dbReference type="AlphaFoldDB" id="A0A1I6T1Z5"/>
<dbReference type="Gene3D" id="2.40.170.20">
    <property type="entry name" value="TonB-dependent receptor, beta-barrel domain"/>
    <property type="match status" value="1"/>
</dbReference>
<protein>
    <submittedName>
        <fullName evidence="8">TonB-dependent Receptor Plug Domain</fullName>
    </submittedName>
</protein>
<gene>
    <name evidence="8" type="ORF">SAMN05192570_2863</name>
</gene>
<feature type="domain" description="TonB-dependent receptor-like beta-barrel" evidence="6">
    <location>
        <begin position="465"/>
        <end position="988"/>
    </location>
</feature>
<dbReference type="PROSITE" id="PS51257">
    <property type="entry name" value="PROKAR_LIPOPROTEIN"/>
    <property type="match status" value="1"/>
</dbReference>
<accession>A0A1I6T1Z5</accession>
<comment type="subcellular location">
    <subcellularLocation>
        <location evidence="1 4">Cell outer membrane</location>
    </subcellularLocation>
</comment>
<evidence type="ECO:0000256" key="4">
    <source>
        <dbReference type="RuleBase" id="RU003357"/>
    </source>
</evidence>
<dbReference type="PANTHER" id="PTHR47234">
    <property type="match status" value="1"/>
</dbReference>
<keyword evidence="9" id="KW-1185">Reference proteome</keyword>
<feature type="signal peptide" evidence="5">
    <location>
        <begin position="1"/>
        <end position="28"/>
    </location>
</feature>
<dbReference type="InterPro" id="IPR036942">
    <property type="entry name" value="Beta-barrel_TonB_sf"/>
</dbReference>
<comment type="similarity">
    <text evidence="4">Belongs to the TonB-dependent receptor family.</text>
</comment>
<dbReference type="OrthoDB" id="7051241at2"/>
<dbReference type="Pfam" id="PF07715">
    <property type="entry name" value="Plug"/>
    <property type="match status" value="1"/>
</dbReference>
<evidence type="ECO:0000259" key="7">
    <source>
        <dbReference type="Pfam" id="PF07715"/>
    </source>
</evidence>
<dbReference type="InterPro" id="IPR000531">
    <property type="entry name" value="Beta-barrel_TonB"/>
</dbReference>
<keyword evidence="5" id="KW-0732">Signal</keyword>
<keyword evidence="8" id="KW-0675">Receptor</keyword>
<sequence length="1022" mass="109914">MRKLALSSASGVVIFAAACLGAASPAAAQQTPSPGPEEAQDESQARLDDIVVTGSNIRGTPEDAALPVEVYTREDMEAQGSPTALEFAKNLTVSGPTTGESYYFGGPTLVGSVNFNLRGLGADKTLVLLNGRRMNINTGNVPFIALARTELLKDGAAVIYGADATGGVVNFITRSRFNGLEAQAQYKYIDGSDGDYSLGLLGGFGEDRVNFLWSLEYEHRSRLSTLERDFTYDSIEVGPGYNPAPWSTLTNLAGWVPRGPLPAVPSATDAGEWGPALGLVSDFTPDSCAAVGGRYDNAFTCAYNYIPYYRLVEDQDTWRVYAQMNAEVTPDIDFHAEASYADITLPQVMGSPAQPLVNGPALATGALYQLYVPITNPYAASFAARNGIAGASGFTPITYRLMGHGGNPFYSNGDGQGVSDRIENQIFRASAGLNGRLGDWAGPARDVGFDFAVTYNYARNYNTHPDTIGYRLQQALNGFGGPNCNVQDLDPARFGTQNPALAGVGDCHWWNPFSTAFAEQPMLGLANPNHIPAEENSEEVADWLFDPRATETLSHDVTVDLVFDGTASVGLPGGDLGWAFGGQWRHFETREVVPSPLFNGALPCEWPSNFTSANGPGSPNLPAIPLPTTDPNFRGCTPNAPGPFVLFATNPPDSADREQYSIFGELQIPVLDNLDIQLAARREEFSGGLGATVYKIAGRWNVWGPLSLRGSYGTNYQSPPVGVLPGQITIAARTYTVAAGNWLAAQFITDDNLEPETARTSNLGLIWDSRGFRDDHRFRFILDYFDIETEDQIGQIADPNQIASLVFNGPGGTITTCDPAAQPLLNRITFNSGCAVGMSGIGSFSMVTTLFGNGPGQTTKGFDLQTSYAMPLGRGDFSAELTATRVTELKTGPTELDGVTVSTGDDRLGYLNFATFGQAAPEWRANLGLNYSLDRHRVRVGVNYVSAVEDERPGVQYGETGEDWITTDVTYRLELGADTVLTATVANLFDRDPPPAQEEFGYDPWTANPLGRTFEIGIRKSF</sequence>
<evidence type="ECO:0000259" key="6">
    <source>
        <dbReference type="Pfam" id="PF00593"/>
    </source>
</evidence>
<evidence type="ECO:0000256" key="2">
    <source>
        <dbReference type="ARBA" id="ARBA00023136"/>
    </source>
</evidence>
<dbReference type="InterPro" id="IPR037066">
    <property type="entry name" value="Plug_dom_sf"/>
</dbReference>
<evidence type="ECO:0000313" key="8">
    <source>
        <dbReference type="EMBL" id="SFS83007.1"/>
    </source>
</evidence>
<keyword evidence="2 4" id="KW-0472">Membrane</keyword>